<sequence length="523" mass="58084">MVEESEIQSIPQAMTSLKRLSLQELEHISVPRTRHARRLSLPILSSLRDIMKQENNVDWSKAYTDLPCEKLAALGKQVTMATTGPGDGIRNVSVPKECIEAFRPETSGSHHFRPISEWSKRHGRAYGMATSLYEYNQTKNHFEGDPIADVYAIVARPNSCILSIADGVNWGEKSRLAARCAVAGSVQYLQQYLSTATNTHQVMQLLLQSFEAAQECIIKKQAAMTTLCTAIVCEVKGSDEWALCMVNVGDSLGYVYNEKDGVREITIGSHATLRDMRCPGGSLGPVDGYNPDLRNLTFSYTRVSTGDIVFLTSDGVSDNFDPVVSQCNHCQGLLKPCLSMDSIYDKIKTSSNATVTKEDTKVKTDVDKSSCSEWDVPALRQRKVLSDMKEIIEKESPDDVPSAQGLCANLISYVCKCTASKRNFLERVDREELRHDPLRRVKETEICRVMKELPGKLDHAAVVAFEVGEFPAEPLKMVSEGTVLHNKGVSLVEKIKEKVQNLTHPHSPDDAKTELVNLFNMPV</sequence>
<dbReference type="InterPro" id="IPR036457">
    <property type="entry name" value="PPM-type-like_dom_sf"/>
</dbReference>
<dbReference type="InterPro" id="IPR053287">
    <property type="entry name" value="PP2C-like_domain"/>
</dbReference>
<dbReference type="Proteomes" id="UP000515163">
    <property type="component" value="Unplaced"/>
</dbReference>
<dbReference type="AlphaFoldDB" id="A0A6P8IQF1"/>
<protein>
    <submittedName>
        <fullName evidence="3">PP2C-like domain-containing protein CG9801</fullName>
    </submittedName>
</protein>
<dbReference type="GeneID" id="116303705"/>
<keyword evidence="2" id="KW-1185">Reference proteome</keyword>
<proteinExistence type="predicted"/>
<dbReference type="Gene3D" id="3.60.40.10">
    <property type="entry name" value="PPM-type phosphatase domain"/>
    <property type="match status" value="1"/>
</dbReference>
<feature type="domain" description="PPM-type phosphatase" evidence="1">
    <location>
        <begin position="129"/>
        <end position="518"/>
    </location>
</feature>
<dbReference type="PANTHER" id="PTHR21586">
    <property type="entry name" value="TIPA"/>
    <property type="match status" value="1"/>
</dbReference>
<accession>A0A6P8IQF1</accession>
<name>A0A6P8IQF1_ACTTE</name>
<dbReference type="SUPFAM" id="SSF81606">
    <property type="entry name" value="PP2C-like"/>
    <property type="match status" value="1"/>
</dbReference>
<dbReference type="RefSeq" id="XP_031569154.1">
    <property type="nucleotide sequence ID" value="XM_031713294.1"/>
</dbReference>
<dbReference type="SMART" id="SM00332">
    <property type="entry name" value="PP2Cc"/>
    <property type="match status" value="1"/>
</dbReference>
<evidence type="ECO:0000313" key="2">
    <source>
        <dbReference type="Proteomes" id="UP000515163"/>
    </source>
</evidence>
<dbReference type="InParanoid" id="A0A6P8IQF1"/>
<organism evidence="2 3">
    <name type="scientific">Actinia tenebrosa</name>
    <name type="common">Australian red waratah sea anemone</name>
    <dbReference type="NCBI Taxonomy" id="6105"/>
    <lineage>
        <taxon>Eukaryota</taxon>
        <taxon>Metazoa</taxon>
        <taxon>Cnidaria</taxon>
        <taxon>Anthozoa</taxon>
        <taxon>Hexacorallia</taxon>
        <taxon>Actiniaria</taxon>
        <taxon>Actiniidae</taxon>
        <taxon>Actinia</taxon>
    </lineage>
</organism>
<dbReference type="OrthoDB" id="2556847at2759"/>
<dbReference type="InterPro" id="IPR001932">
    <property type="entry name" value="PPM-type_phosphatase-like_dom"/>
</dbReference>
<dbReference type="Pfam" id="PF13672">
    <property type="entry name" value="PP2C_2"/>
    <property type="match status" value="1"/>
</dbReference>
<dbReference type="PANTHER" id="PTHR21586:SF0">
    <property type="entry name" value="PP2C-LIKE DOMAIN-CONTAINING PROTEIN CG9801"/>
    <property type="match status" value="1"/>
</dbReference>
<reference evidence="3" key="1">
    <citation type="submission" date="2025-08" db="UniProtKB">
        <authorList>
            <consortium name="RefSeq"/>
        </authorList>
    </citation>
    <scope>IDENTIFICATION</scope>
</reference>
<evidence type="ECO:0000259" key="1">
    <source>
        <dbReference type="PROSITE" id="PS51746"/>
    </source>
</evidence>
<dbReference type="KEGG" id="aten:116303705"/>
<evidence type="ECO:0000313" key="3">
    <source>
        <dbReference type="RefSeq" id="XP_031569154.1"/>
    </source>
</evidence>
<gene>
    <name evidence="3" type="primary">LOC116303705</name>
</gene>
<dbReference type="PROSITE" id="PS51746">
    <property type="entry name" value="PPM_2"/>
    <property type="match status" value="1"/>
</dbReference>